<dbReference type="InterPro" id="IPR040442">
    <property type="entry name" value="Pyrv_kinase-like_dom_sf"/>
</dbReference>
<dbReference type="SUPFAM" id="SSF51621">
    <property type="entry name" value="Phosphoenolpyruvate/pyruvate domain"/>
    <property type="match status" value="1"/>
</dbReference>
<sequence length="49" mass="5619">MAERGVDVHPEVMIPLTSHVNELKAERAKLERVGKRVMAEKGVDLHYMF</sequence>
<reference evidence="1" key="1">
    <citation type="journal article" date="2014" name="Front. Microbiol.">
        <title>High frequency of phylogenetically diverse reductive dehalogenase-homologous genes in deep subseafloor sedimentary metagenomes.</title>
        <authorList>
            <person name="Kawai M."/>
            <person name="Futagami T."/>
            <person name="Toyoda A."/>
            <person name="Takaki Y."/>
            <person name="Nishi S."/>
            <person name="Hori S."/>
            <person name="Arai W."/>
            <person name="Tsubouchi T."/>
            <person name="Morono Y."/>
            <person name="Uchiyama I."/>
            <person name="Ito T."/>
            <person name="Fujiyama A."/>
            <person name="Inagaki F."/>
            <person name="Takami H."/>
        </authorList>
    </citation>
    <scope>NUCLEOTIDE SEQUENCE</scope>
    <source>
        <strain evidence="1">Expedition CK06-06</strain>
    </source>
</reference>
<organism evidence="1">
    <name type="scientific">marine sediment metagenome</name>
    <dbReference type="NCBI Taxonomy" id="412755"/>
    <lineage>
        <taxon>unclassified sequences</taxon>
        <taxon>metagenomes</taxon>
        <taxon>ecological metagenomes</taxon>
    </lineage>
</organism>
<evidence type="ECO:0000313" key="1">
    <source>
        <dbReference type="EMBL" id="GAG44917.1"/>
    </source>
</evidence>
<accession>X0YC89</accession>
<dbReference type="GO" id="GO:0003824">
    <property type="term" value="F:catalytic activity"/>
    <property type="evidence" value="ECO:0007669"/>
    <property type="project" value="InterPro"/>
</dbReference>
<dbReference type="AlphaFoldDB" id="X0YC89"/>
<dbReference type="InterPro" id="IPR015813">
    <property type="entry name" value="Pyrv/PenolPyrv_kinase-like_dom"/>
</dbReference>
<gene>
    <name evidence="1" type="ORF">S01H1_86061</name>
</gene>
<comment type="caution">
    <text evidence="1">The sequence shown here is derived from an EMBL/GenBank/DDBJ whole genome shotgun (WGS) entry which is preliminary data.</text>
</comment>
<protein>
    <submittedName>
        <fullName evidence="1">Uncharacterized protein</fullName>
    </submittedName>
</protein>
<name>X0YC89_9ZZZZ</name>
<proteinExistence type="predicted"/>
<dbReference type="Gene3D" id="3.20.20.60">
    <property type="entry name" value="Phosphoenolpyruvate-binding domains"/>
    <property type="match status" value="1"/>
</dbReference>
<feature type="non-terminal residue" evidence="1">
    <location>
        <position position="49"/>
    </location>
</feature>
<dbReference type="EMBL" id="BARS01059401">
    <property type="protein sequence ID" value="GAG44917.1"/>
    <property type="molecule type" value="Genomic_DNA"/>
</dbReference>